<feature type="non-terminal residue" evidence="1">
    <location>
        <position position="61"/>
    </location>
</feature>
<proteinExistence type="predicted"/>
<protein>
    <submittedName>
        <fullName evidence="1">27300_t:CDS:1</fullName>
    </submittedName>
</protein>
<gene>
    <name evidence="1" type="ORF">RPERSI_LOCUS29519</name>
</gene>
<sequence length="61" mass="6653">MASKTKPSHEETLAKLQDFINAVRRPPPPEQGDGQYDMPLTSSTVGTGIIEDIKKLGLKES</sequence>
<organism evidence="1 2">
    <name type="scientific">Racocetra persica</name>
    <dbReference type="NCBI Taxonomy" id="160502"/>
    <lineage>
        <taxon>Eukaryota</taxon>
        <taxon>Fungi</taxon>
        <taxon>Fungi incertae sedis</taxon>
        <taxon>Mucoromycota</taxon>
        <taxon>Glomeromycotina</taxon>
        <taxon>Glomeromycetes</taxon>
        <taxon>Diversisporales</taxon>
        <taxon>Gigasporaceae</taxon>
        <taxon>Racocetra</taxon>
    </lineage>
</organism>
<keyword evidence="2" id="KW-1185">Reference proteome</keyword>
<comment type="caution">
    <text evidence="1">The sequence shown here is derived from an EMBL/GenBank/DDBJ whole genome shotgun (WGS) entry which is preliminary data.</text>
</comment>
<evidence type="ECO:0000313" key="2">
    <source>
        <dbReference type="Proteomes" id="UP000789920"/>
    </source>
</evidence>
<dbReference type="EMBL" id="CAJVQC010111686">
    <property type="protein sequence ID" value="CAG8835362.1"/>
    <property type="molecule type" value="Genomic_DNA"/>
</dbReference>
<reference evidence="1" key="1">
    <citation type="submission" date="2021-06" db="EMBL/GenBank/DDBJ databases">
        <authorList>
            <person name="Kallberg Y."/>
            <person name="Tangrot J."/>
            <person name="Rosling A."/>
        </authorList>
    </citation>
    <scope>NUCLEOTIDE SEQUENCE</scope>
    <source>
        <strain evidence="1">MA461A</strain>
    </source>
</reference>
<accession>A0ACA9SCN0</accession>
<name>A0ACA9SCN0_9GLOM</name>
<evidence type="ECO:0000313" key="1">
    <source>
        <dbReference type="EMBL" id="CAG8835362.1"/>
    </source>
</evidence>
<dbReference type="Proteomes" id="UP000789920">
    <property type="component" value="Unassembled WGS sequence"/>
</dbReference>